<evidence type="ECO:0000313" key="1">
    <source>
        <dbReference type="EMBL" id="CDH01812.1"/>
    </source>
</evidence>
<proteinExistence type="predicted"/>
<organism evidence="1 2">
    <name type="scientific">Xenorhabdus bovienii str. feltiae Moldova</name>
    <dbReference type="NCBI Taxonomy" id="1398200"/>
    <lineage>
        <taxon>Bacteria</taxon>
        <taxon>Pseudomonadati</taxon>
        <taxon>Pseudomonadota</taxon>
        <taxon>Gammaproteobacteria</taxon>
        <taxon>Enterobacterales</taxon>
        <taxon>Morganellaceae</taxon>
        <taxon>Xenorhabdus</taxon>
    </lineage>
</organism>
<sequence>MRDPGSCSPGTSLGLRKGQSVSERLPHQMQLSLVFECSCGVPFIYFGILK</sequence>
<reference evidence="1" key="1">
    <citation type="submission" date="2013-07" db="EMBL/GenBank/DDBJ databases">
        <title>Sub-species coevolution in mutualistic symbiosis.</title>
        <authorList>
            <person name="Murfin K."/>
            <person name="Klassen J."/>
            <person name="Lee M."/>
            <person name="Forst S."/>
            <person name="Stock P."/>
            <person name="Goodrich-Blair H."/>
        </authorList>
    </citation>
    <scope>NUCLEOTIDE SEQUENCE [LARGE SCALE GENOMIC DNA]</scope>
    <source>
        <strain evidence="1">Feltiae Moldova</strain>
    </source>
</reference>
<dbReference type="AlphaFoldDB" id="A0A077NI60"/>
<name>A0A077NI60_XENBV</name>
<gene>
    <name evidence="1" type="ORF">XBFM1_2330030</name>
</gene>
<comment type="caution">
    <text evidence="1">The sequence shown here is derived from an EMBL/GenBank/DDBJ whole genome shotgun (WGS) entry which is preliminary data.</text>
</comment>
<dbReference type="EMBL" id="CBSV010000150">
    <property type="protein sequence ID" value="CDH01812.1"/>
    <property type="molecule type" value="Genomic_DNA"/>
</dbReference>
<evidence type="ECO:0000313" key="2">
    <source>
        <dbReference type="Proteomes" id="UP000028487"/>
    </source>
</evidence>
<dbReference type="Proteomes" id="UP000028487">
    <property type="component" value="Unassembled WGS sequence"/>
</dbReference>
<protein>
    <submittedName>
        <fullName evidence="1">Uncharacterized protein</fullName>
    </submittedName>
</protein>
<accession>A0A077NI60</accession>
<dbReference type="HOGENOM" id="CLU_3124214_0_0_6"/>